<dbReference type="AlphaFoldDB" id="A0A7X0M675"/>
<gene>
    <name evidence="2" type="ORF">BJ992_002596</name>
</gene>
<accession>A0A7X0M675</accession>
<evidence type="ECO:0000259" key="1">
    <source>
        <dbReference type="Pfam" id="PF12770"/>
    </source>
</evidence>
<proteinExistence type="predicted"/>
<dbReference type="EMBL" id="JACHIU010000001">
    <property type="protein sequence ID" value="MBB6473165.1"/>
    <property type="molecule type" value="Genomic_DNA"/>
</dbReference>
<dbReference type="Pfam" id="PF12770">
    <property type="entry name" value="CHAT"/>
    <property type="match status" value="1"/>
</dbReference>
<comment type="caution">
    <text evidence="2">The sequence shown here is derived from an EMBL/GenBank/DDBJ whole genome shotgun (WGS) entry which is preliminary data.</text>
</comment>
<evidence type="ECO:0000313" key="3">
    <source>
        <dbReference type="Proteomes" id="UP000555564"/>
    </source>
</evidence>
<name>A0A7X0M675_9ACTN</name>
<sequence>MNDEEFREQLSGAVRHLAEGGPPQDRDAAIGRIEALLRDEAPSAESAVMAEALLGILLYQRVIGLPAGAGHSLASVFASPPVPRDLSDPAVRAELDRAAALLRGTQGNPSVPAELQAFAGLITASAAALKAETLPELDQEIVSMGGLLEQVLAGMPPGPGHAELQGIALWCRASAAIAAGEPAGPVVSAAEALADSLGETHLLGPMLLAELGADLARRAEESGDGEDLELAGRLLSRGWHGIAPHRDHPLWSLALRRNAGASVVEAVLSGESGARDEAQRLAGLVAREGGDEPGSQFFAGLSSLLLSYLHGEEDRFGDAVRDIATAAGHMHPEHEMWPVTMAMLGATLSEEWMRNDGLEGAAAGEAYLRMARRRLEDVARMTPSASRDLLTVRGMSALLGIKQKWDDGEFDGVDQHIDALKEAVAGLPRGHVMRRSLVAGLAATKIGRGARRADVTEIAEGARMMMTLADGPPPRAVAEAGMKGLAGMGTILLAMIEAEGGRPTDERITGGLHLLEQAQDLAGAAPGEAVITRSSRAGVLLALHRQTGDDDHLDEAIRVLKEGCALLAKDRFNPVAGRMLRDLATALERRAGPGEREEAVAAGLAALERMEEDVLLQTDVAYGLTAVRDAAAYSATVASSALDLGDCEAALAALERGRGLVLSAATASLSVPDLLRSGGEERLAEQWELTGGGRRTVRWDTLPDQWNALRDRSYGDLVSTVVGTQMAAPLPSDLRHRVLSALAEAGRSVLPPPSSGVLAEALRRVGMDALVYLLPGRVRAVGRVLVLRADGTFTQVEPLDMRFPVSAGLEEVCDWAGIAVMEPLVRAAREWAPGREPRLTLVPMMALRRVHWHAARYGGRHACEDAVISYIASGRQLADLAGRPSRPLTANVAMVADPTRDLPYAGLEVDALRAAFYPFGRVYGPQGESGTGRPAEVLGCLPTGDRLGASLLHLACHASSAATPEASYLKLAADPDPDTSRSLTAARILRQASGRPAGAPGGLVVLSACRTDLTPSAHDEALTLATAFLVAGAATVVGSRWAVPDDRTAGLMFMFHHYLADASPADALRRAQMWMLDPARVCPPAMPERLRTALTAPGVDLTDMRCWAAFTHQGR</sequence>
<dbReference type="Proteomes" id="UP000555564">
    <property type="component" value="Unassembled WGS sequence"/>
</dbReference>
<feature type="domain" description="CHAT" evidence="1">
    <location>
        <begin position="819"/>
        <end position="1114"/>
    </location>
</feature>
<dbReference type="RefSeq" id="WP_184980729.1">
    <property type="nucleotide sequence ID" value="NZ_BAAALO010000005.1"/>
</dbReference>
<reference evidence="2 3" key="1">
    <citation type="submission" date="2020-08" db="EMBL/GenBank/DDBJ databases">
        <title>Sequencing the genomes of 1000 actinobacteria strains.</title>
        <authorList>
            <person name="Klenk H.-P."/>
        </authorList>
    </citation>
    <scope>NUCLEOTIDE SEQUENCE [LARGE SCALE GENOMIC DNA]</scope>
    <source>
        <strain evidence="2 3">DSM 44936</strain>
    </source>
</reference>
<dbReference type="InterPro" id="IPR024983">
    <property type="entry name" value="CHAT_dom"/>
</dbReference>
<evidence type="ECO:0000313" key="2">
    <source>
        <dbReference type="EMBL" id="MBB6473165.1"/>
    </source>
</evidence>
<organism evidence="2 3">
    <name type="scientific">Sphaerisporangium rubeum</name>
    <dbReference type="NCBI Taxonomy" id="321317"/>
    <lineage>
        <taxon>Bacteria</taxon>
        <taxon>Bacillati</taxon>
        <taxon>Actinomycetota</taxon>
        <taxon>Actinomycetes</taxon>
        <taxon>Streptosporangiales</taxon>
        <taxon>Streptosporangiaceae</taxon>
        <taxon>Sphaerisporangium</taxon>
    </lineage>
</organism>
<protein>
    <recommendedName>
        <fullName evidence="1">CHAT domain-containing protein</fullName>
    </recommendedName>
</protein>
<keyword evidence="3" id="KW-1185">Reference proteome</keyword>